<evidence type="ECO:0000256" key="2">
    <source>
        <dbReference type="SAM" id="SignalP"/>
    </source>
</evidence>
<dbReference type="EMBL" id="CP120992">
    <property type="protein sequence ID" value="WLQ45585.1"/>
    <property type="molecule type" value="Genomic_DNA"/>
</dbReference>
<gene>
    <name evidence="3" type="ORF">P8A22_26825</name>
</gene>
<name>A0ABY9IFD7_9ACTN</name>
<proteinExistence type="predicted"/>
<keyword evidence="2" id="KW-0732">Signal</keyword>
<feature type="chain" id="PRO_5046408990" evidence="2">
    <location>
        <begin position="33"/>
        <end position="351"/>
    </location>
</feature>
<dbReference type="Proteomes" id="UP001229952">
    <property type="component" value="Chromosome"/>
</dbReference>
<protein>
    <submittedName>
        <fullName evidence="3">Uncharacterized protein</fullName>
    </submittedName>
</protein>
<dbReference type="RefSeq" id="WP_306092726.1">
    <property type="nucleotide sequence ID" value="NZ_CP120992.1"/>
</dbReference>
<accession>A0ABY9IFD7</accession>
<evidence type="ECO:0000313" key="4">
    <source>
        <dbReference type="Proteomes" id="UP001229952"/>
    </source>
</evidence>
<feature type="compositionally biased region" description="Low complexity" evidence="1">
    <location>
        <begin position="269"/>
        <end position="289"/>
    </location>
</feature>
<keyword evidence="4" id="KW-1185">Reference proteome</keyword>
<organism evidence="3 4">
    <name type="scientific">Streptomyces laculatispora</name>
    <dbReference type="NCBI Taxonomy" id="887464"/>
    <lineage>
        <taxon>Bacteria</taxon>
        <taxon>Bacillati</taxon>
        <taxon>Actinomycetota</taxon>
        <taxon>Actinomycetes</taxon>
        <taxon>Kitasatosporales</taxon>
        <taxon>Streptomycetaceae</taxon>
        <taxon>Streptomyces</taxon>
    </lineage>
</organism>
<feature type="compositionally biased region" description="Polar residues" evidence="1">
    <location>
        <begin position="138"/>
        <end position="206"/>
    </location>
</feature>
<evidence type="ECO:0000313" key="3">
    <source>
        <dbReference type="EMBL" id="WLQ45585.1"/>
    </source>
</evidence>
<reference evidence="3 4" key="1">
    <citation type="submission" date="2023-03" db="EMBL/GenBank/DDBJ databases">
        <title>Isolation and description of six Streptomyces strains from soil environments, able to metabolize different microbial glucans.</title>
        <authorList>
            <person name="Widen T."/>
            <person name="Larsbrink J."/>
        </authorList>
    </citation>
    <scope>NUCLEOTIDE SEQUENCE [LARGE SCALE GENOMIC DNA]</scope>
    <source>
        <strain evidence="3 4">Mut2</strain>
    </source>
</reference>
<feature type="region of interest" description="Disordered" evidence="1">
    <location>
        <begin position="119"/>
        <end position="320"/>
    </location>
</feature>
<sequence>MRSPARLVTGTAAAALAAAALGLCAAAPSAYGDELGPLEITPASAAPGTTVTVNTKACGGDTGATGDASSLDASRFALAPATLKEVLAGSFRVPGNVEPGPYSIDVACENGKRATGEIKVKAAGTTGRDDADPAGTAGRSSADPTGTTGRDSADPTGTTSRDSTDPTGTTSRDSTDPTGTTSRDSTDPTGTTSRDSTDPTGTTGRDSTGAARTDAAPDGSEKASPADSSDSSARDSSSFDSLGLDEAKGDGSALVPDAPTAPGRDASGERPSQAEPESSAARESSSEYETPSGNRTPAAPTAPTGHVRAGVGGSVGPDTTQITAGAGVLAATAVGGAWLLRRRASGTQDDS</sequence>
<feature type="signal peptide" evidence="2">
    <location>
        <begin position="1"/>
        <end position="32"/>
    </location>
</feature>
<feature type="compositionally biased region" description="Low complexity" evidence="1">
    <location>
        <begin position="223"/>
        <end position="241"/>
    </location>
</feature>
<evidence type="ECO:0000256" key="1">
    <source>
        <dbReference type="SAM" id="MobiDB-lite"/>
    </source>
</evidence>